<dbReference type="PROSITE" id="PS51257">
    <property type="entry name" value="PROKAR_LIPOPROTEIN"/>
    <property type="match status" value="1"/>
</dbReference>
<dbReference type="Proteomes" id="UP000051401">
    <property type="component" value="Unassembled WGS sequence"/>
</dbReference>
<organism evidence="2 4">
    <name type="scientific">Roseovarius indicus</name>
    <dbReference type="NCBI Taxonomy" id="540747"/>
    <lineage>
        <taxon>Bacteria</taxon>
        <taxon>Pseudomonadati</taxon>
        <taxon>Pseudomonadota</taxon>
        <taxon>Alphaproteobacteria</taxon>
        <taxon>Rhodobacterales</taxon>
        <taxon>Roseobacteraceae</taxon>
        <taxon>Roseovarius</taxon>
    </lineage>
</organism>
<evidence type="ECO:0000313" key="4">
    <source>
        <dbReference type="Proteomes" id="UP000051401"/>
    </source>
</evidence>
<dbReference type="AlphaFoldDB" id="A0A0T5P908"/>
<dbReference type="KEGG" id="rid:RIdsm_02351"/>
<keyword evidence="1" id="KW-0732">Signal</keyword>
<evidence type="ECO:0000313" key="5">
    <source>
        <dbReference type="Proteomes" id="UP000325785"/>
    </source>
</evidence>
<gene>
    <name evidence="3" type="ORF">RIdsm_02351</name>
    <name evidence="2" type="ORF">XM52_12805</name>
</gene>
<keyword evidence="4" id="KW-1185">Reference proteome</keyword>
<evidence type="ECO:0000313" key="2">
    <source>
        <dbReference type="EMBL" id="KRS17374.1"/>
    </source>
</evidence>
<evidence type="ECO:0000313" key="3">
    <source>
        <dbReference type="EMBL" id="QEW26551.1"/>
    </source>
</evidence>
<reference evidence="3 5" key="2">
    <citation type="submission" date="2018-08" db="EMBL/GenBank/DDBJ databases">
        <title>Genetic Globetrotter - A new plasmid hitch-hiking vast phylogenetic and geographic distances.</title>
        <authorList>
            <person name="Vollmers J."/>
            <person name="Petersen J."/>
        </authorList>
    </citation>
    <scope>NUCLEOTIDE SEQUENCE [LARGE SCALE GENOMIC DNA]</scope>
    <source>
        <strain evidence="3 5">DSM 26383</strain>
    </source>
</reference>
<proteinExistence type="predicted"/>
<dbReference type="STRING" id="540747.SAMN04488031_101991"/>
<dbReference type="EMBL" id="CP031598">
    <property type="protein sequence ID" value="QEW26551.1"/>
    <property type="molecule type" value="Genomic_DNA"/>
</dbReference>
<reference evidence="2 4" key="1">
    <citation type="submission" date="2015-04" db="EMBL/GenBank/DDBJ databases">
        <title>The draft genome sequence of Roseovarius indicus B108T.</title>
        <authorList>
            <person name="Li G."/>
            <person name="Lai Q."/>
            <person name="Shao Z."/>
            <person name="Yan P."/>
        </authorList>
    </citation>
    <scope>NUCLEOTIDE SEQUENCE [LARGE SCALE GENOMIC DNA]</scope>
    <source>
        <strain evidence="2 4">B108</strain>
    </source>
</reference>
<dbReference type="PATRIC" id="fig|540747.5.peg.5596"/>
<dbReference type="Proteomes" id="UP000325785">
    <property type="component" value="Chromosome"/>
</dbReference>
<accession>A0A0T5P908</accession>
<dbReference type="OrthoDB" id="7867343at2"/>
<sequence length="94" mass="9860">MRFAKCLALAGLPLGLAACMTTPEGVNEQMIADYTAAVATIGCEMKYDSDYLPVELQAGITRQQALDITSYMLANDKAVNLPDGGVKLTTGACA</sequence>
<name>A0A0T5P908_9RHOB</name>
<dbReference type="RefSeq" id="WP_057816538.1">
    <property type="nucleotide sequence ID" value="NZ_CAXRJZ010000118.1"/>
</dbReference>
<protein>
    <submittedName>
        <fullName evidence="2">NADH dehydrogenase</fullName>
    </submittedName>
</protein>
<feature type="chain" id="PRO_5015044594" evidence="1">
    <location>
        <begin position="18"/>
        <end position="94"/>
    </location>
</feature>
<feature type="signal peptide" evidence="1">
    <location>
        <begin position="1"/>
        <end position="17"/>
    </location>
</feature>
<evidence type="ECO:0000256" key="1">
    <source>
        <dbReference type="SAM" id="SignalP"/>
    </source>
</evidence>
<dbReference type="EMBL" id="LAXI01000007">
    <property type="protein sequence ID" value="KRS17374.1"/>
    <property type="molecule type" value="Genomic_DNA"/>
</dbReference>